<dbReference type="Proteomes" id="UP000320762">
    <property type="component" value="Unassembled WGS sequence"/>
</dbReference>
<feature type="signal peptide" evidence="12">
    <location>
        <begin position="1"/>
        <end position="17"/>
    </location>
</feature>
<keyword evidence="8" id="KW-0472">Membrane</keyword>
<dbReference type="GO" id="GO:0071555">
    <property type="term" value="P:cell wall organization"/>
    <property type="evidence" value="ECO:0007669"/>
    <property type="project" value="UniProtKB-KW"/>
</dbReference>
<dbReference type="AlphaFoldDB" id="A0A550CIQ6"/>
<evidence type="ECO:0000313" key="15">
    <source>
        <dbReference type="Proteomes" id="UP000320762"/>
    </source>
</evidence>
<sequence length="246" mass="27200">MFFSSLVPLVLAAVTVANPVKRQLAQVITNCANDNDAALTFDDGPWQYQTDIVNTLNDAGAKGTFFLNGNNYGCIYDQDLVDGLKYAYSQGHQLASHTWSHSDLTTLTWDQIHDEMWRVEEALQKIVGATPAFMRPPYGNYNDQVLSASYVRGQSVVYWSFDSGDSTGTPPDESNGMYDGLVGEHPGGIIALNHETYDTTAYQVLPHAIQDLQSAGYNLVTVAECMGMEPYQNFQDPGERDDSWTC</sequence>
<feature type="domain" description="NodB homology" evidence="13">
    <location>
        <begin position="35"/>
        <end position="220"/>
    </location>
</feature>
<keyword evidence="3" id="KW-1003">Cell membrane</keyword>
<keyword evidence="4" id="KW-0336">GPI-anchor</keyword>
<dbReference type="Gene3D" id="3.20.20.370">
    <property type="entry name" value="Glycoside hydrolase/deacetylase"/>
    <property type="match status" value="1"/>
</dbReference>
<dbReference type="STRING" id="97359.A0A550CIQ6"/>
<evidence type="ECO:0000256" key="10">
    <source>
        <dbReference type="ARBA" id="ARBA00023288"/>
    </source>
</evidence>
<dbReference type="InterPro" id="IPR002509">
    <property type="entry name" value="NODB_dom"/>
</dbReference>
<dbReference type="GO" id="GO:0098552">
    <property type="term" value="C:side of membrane"/>
    <property type="evidence" value="ECO:0007669"/>
    <property type="project" value="UniProtKB-KW"/>
</dbReference>
<evidence type="ECO:0000256" key="6">
    <source>
        <dbReference type="ARBA" id="ARBA00022729"/>
    </source>
</evidence>
<evidence type="ECO:0000256" key="2">
    <source>
        <dbReference type="ARBA" id="ARBA00004609"/>
    </source>
</evidence>
<name>A0A550CIQ6_9AGAR</name>
<reference evidence="14 15" key="1">
    <citation type="journal article" date="2019" name="New Phytol.">
        <title>Comparative genomics reveals unique wood-decay strategies and fruiting body development in the Schizophyllaceae.</title>
        <authorList>
            <person name="Almasi E."/>
            <person name="Sahu N."/>
            <person name="Krizsan K."/>
            <person name="Balint B."/>
            <person name="Kovacs G.M."/>
            <person name="Kiss B."/>
            <person name="Cseklye J."/>
            <person name="Drula E."/>
            <person name="Henrissat B."/>
            <person name="Nagy I."/>
            <person name="Chovatia M."/>
            <person name="Adam C."/>
            <person name="LaButti K."/>
            <person name="Lipzen A."/>
            <person name="Riley R."/>
            <person name="Grigoriev I.V."/>
            <person name="Nagy L.G."/>
        </authorList>
    </citation>
    <scope>NUCLEOTIDE SEQUENCE [LARGE SCALE GENOMIC DNA]</scope>
    <source>
        <strain evidence="14 15">NL-1724</strain>
    </source>
</reference>
<dbReference type="PANTHER" id="PTHR46471:SF2">
    <property type="entry name" value="CHITIN DEACETYLASE-RELATED"/>
    <property type="match status" value="1"/>
</dbReference>
<evidence type="ECO:0000259" key="13">
    <source>
        <dbReference type="PROSITE" id="PS51677"/>
    </source>
</evidence>
<keyword evidence="10" id="KW-0449">Lipoprotein</keyword>
<dbReference type="SUPFAM" id="SSF88713">
    <property type="entry name" value="Glycoside hydrolase/deacetylase"/>
    <property type="match status" value="1"/>
</dbReference>
<evidence type="ECO:0000256" key="1">
    <source>
        <dbReference type="ARBA" id="ARBA00001941"/>
    </source>
</evidence>
<accession>A0A550CIQ6</accession>
<dbReference type="Pfam" id="PF01522">
    <property type="entry name" value="Polysacc_deac_1"/>
    <property type="match status" value="1"/>
</dbReference>
<comment type="cofactor">
    <cofactor evidence="1">
        <name>Co(2+)</name>
        <dbReference type="ChEBI" id="CHEBI:48828"/>
    </cofactor>
</comment>
<keyword evidence="4" id="KW-0325">Glycoprotein</keyword>
<dbReference type="CDD" id="cd10951">
    <property type="entry name" value="CE4_ClCDA_like"/>
    <property type="match status" value="1"/>
</dbReference>
<dbReference type="GO" id="GO:0005975">
    <property type="term" value="P:carbohydrate metabolic process"/>
    <property type="evidence" value="ECO:0007669"/>
    <property type="project" value="InterPro"/>
</dbReference>
<dbReference type="PROSITE" id="PS51677">
    <property type="entry name" value="NODB"/>
    <property type="match status" value="1"/>
</dbReference>
<comment type="caution">
    <text evidence="14">The sequence shown here is derived from an EMBL/GenBank/DDBJ whole genome shotgun (WGS) entry which is preliminary data.</text>
</comment>
<dbReference type="GO" id="GO:0046872">
    <property type="term" value="F:metal ion binding"/>
    <property type="evidence" value="ECO:0007669"/>
    <property type="project" value="UniProtKB-KW"/>
</dbReference>
<evidence type="ECO:0000256" key="9">
    <source>
        <dbReference type="ARBA" id="ARBA00023277"/>
    </source>
</evidence>
<keyword evidence="5" id="KW-0479">Metal-binding</keyword>
<keyword evidence="15" id="KW-1185">Reference proteome</keyword>
<evidence type="ECO:0000313" key="14">
    <source>
        <dbReference type="EMBL" id="TRM64700.1"/>
    </source>
</evidence>
<organism evidence="14 15">
    <name type="scientific">Schizophyllum amplum</name>
    <dbReference type="NCBI Taxonomy" id="97359"/>
    <lineage>
        <taxon>Eukaryota</taxon>
        <taxon>Fungi</taxon>
        <taxon>Dikarya</taxon>
        <taxon>Basidiomycota</taxon>
        <taxon>Agaricomycotina</taxon>
        <taxon>Agaricomycetes</taxon>
        <taxon>Agaricomycetidae</taxon>
        <taxon>Agaricales</taxon>
        <taxon>Schizophyllaceae</taxon>
        <taxon>Schizophyllum</taxon>
    </lineage>
</organism>
<keyword evidence="9" id="KW-0119">Carbohydrate metabolism</keyword>
<dbReference type="PANTHER" id="PTHR46471">
    <property type="entry name" value="CHITIN DEACETYLASE"/>
    <property type="match status" value="1"/>
</dbReference>
<evidence type="ECO:0000256" key="5">
    <source>
        <dbReference type="ARBA" id="ARBA00022723"/>
    </source>
</evidence>
<keyword evidence="11" id="KW-0961">Cell wall biogenesis/degradation</keyword>
<protein>
    <submittedName>
        <fullName evidence="14">Carbohydrate esterase family 4 protein</fullName>
    </submittedName>
</protein>
<feature type="chain" id="PRO_5022137537" evidence="12">
    <location>
        <begin position="18"/>
        <end position="246"/>
    </location>
</feature>
<evidence type="ECO:0000256" key="4">
    <source>
        <dbReference type="ARBA" id="ARBA00022622"/>
    </source>
</evidence>
<dbReference type="EMBL" id="VDMD01000006">
    <property type="protein sequence ID" value="TRM64700.1"/>
    <property type="molecule type" value="Genomic_DNA"/>
</dbReference>
<comment type="subcellular location">
    <subcellularLocation>
        <location evidence="2">Cell membrane</location>
        <topology evidence="2">Lipid-anchor</topology>
        <topology evidence="2">GPI-anchor</topology>
    </subcellularLocation>
</comment>
<evidence type="ECO:0000256" key="11">
    <source>
        <dbReference type="ARBA" id="ARBA00023316"/>
    </source>
</evidence>
<evidence type="ECO:0000256" key="12">
    <source>
        <dbReference type="SAM" id="SignalP"/>
    </source>
</evidence>
<keyword evidence="6 12" id="KW-0732">Signal</keyword>
<evidence type="ECO:0000256" key="3">
    <source>
        <dbReference type="ARBA" id="ARBA00022475"/>
    </source>
</evidence>
<dbReference type="OrthoDB" id="2125469at2759"/>
<proteinExistence type="predicted"/>
<gene>
    <name evidence="14" type="ORF">BD626DRAFT_567577</name>
</gene>
<dbReference type="InterPro" id="IPR011330">
    <property type="entry name" value="Glyco_hydro/deAcase_b/a-brl"/>
</dbReference>
<evidence type="ECO:0000256" key="8">
    <source>
        <dbReference type="ARBA" id="ARBA00023136"/>
    </source>
</evidence>
<evidence type="ECO:0000256" key="7">
    <source>
        <dbReference type="ARBA" id="ARBA00022801"/>
    </source>
</evidence>
<dbReference type="GO" id="GO:0005886">
    <property type="term" value="C:plasma membrane"/>
    <property type="evidence" value="ECO:0007669"/>
    <property type="project" value="UniProtKB-SubCell"/>
</dbReference>
<keyword evidence="7" id="KW-0378">Hydrolase</keyword>
<dbReference type="GO" id="GO:0016810">
    <property type="term" value="F:hydrolase activity, acting on carbon-nitrogen (but not peptide) bonds"/>
    <property type="evidence" value="ECO:0007669"/>
    <property type="project" value="InterPro"/>
</dbReference>